<evidence type="ECO:0000256" key="3">
    <source>
        <dbReference type="ARBA" id="ARBA00023157"/>
    </source>
</evidence>
<feature type="active site" description="Nucleophile" evidence="5">
    <location>
        <position position="165"/>
    </location>
</feature>
<dbReference type="Gene3D" id="2.60.120.200">
    <property type="match status" value="1"/>
</dbReference>
<dbReference type="Pfam" id="PF00722">
    <property type="entry name" value="Glyco_hydro_16"/>
    <property type="match status" value="2"/>
</dbReference>
<comment type="caution">
    <text evidence="10">The sequence shown here is derived from an EMBL/GenBank/DDBJ whole genome shotgun (WGS) entry which is preliminary data.</text>
</comment>
<comment type="function">
    <text evidence="7">Catalyzes xyloglucan endohydrolysis (XEH) and/or endotransglycosylation (XET). Cleaves and religates xyloglucan polymers, an essential constituent of the primary cell wall, and thereby participates in cell wall construction of growing tissues.</text>
</comment>
<evidence type="ECO:0000313" key="11">
    <source>
        <dbReference type="Proteomes" id="UP000807115"/>
    </source>
</evidence>
<dbReference type="EC" id="2.4.1.207" evidence="7"/>
<name>A0A921U987_SORBI</name>
<dbReference type="PANTHER" id="PTHR31062">
    <property type="entry name" value="XYLOGLUCAN ENDOTRANSGLUCOSYLASE/HYDROLASE PROTEIN 8-RELATED"/>
    <property type="match status" value="1"/>
</dbReference>
<keyword evidence="7" id="KW-0964">Secreted</keyword>
<dbReference type="InterPro" id="IPR016455">
    <property type="entry name" value="XTH"/>
</dbReference>
<organism evidence="10 11">
    <name type="scientific">Sorghum bicolor</name>
    <name type="common">Sorghum</name>
    <name type="synonym">Sorghum vulgare</name>
    <dbReference type="NCBI Taxonomy" id="4558"/>
    <lineage>
        <taxon>Eukaryota</taxon>
        <taxon>Viridiplantae</taxon>
        <taxon>Streptophyta</taxon>
        <taxon>Embryophyta</taxon>
        <taxon>Tracheophyta</taxon>
        <taxon>Spermatophyta</taxon>
        <taxon>Magnoliopsida</taxon>
        <taxon>Liliopsida</taxon>
        <taxon>Poales</taxon>
        <taxon>Poaceae</taxon>
        <taxon>PACMAD clade</taxon>
        <taxon>Panicoideae</taxon>
        <taxon>Andropogonodae</taxon>
        <taxon>Andropogoneae</taxon>
        <taxon>Sorghinae</taxon>
        <taxon>Sorghum</taxon>
    </lineage>
</organism>
<feature type="active site" description="Proton donor" evidence="5">
    <location>
        <position position="169"/>
    </location>
</feature>
<keyword evidence="8" id="KW-0812">Transmembrane</keyword>
<keyword evidence="3" id="KW-1015">Disulfide bond</keyword>
<dbReference type="EMBL" id="CM027686">
    <property type="protein sequence ID" value="KAG0523033.1"/>
    <property type="molecule type" value="Genomic_DNA"/>
</dbReference>
<dbReference type="PIRSF" id="PIRSF005604">
    <property type="entry name" value="XET"/>
    <property type="match status" value="1"/>
</dbReference>
<proteinExistence type="inferred from homology"/>
<reference evidence="10" key="2">
    <citation type="submission" date="2020-10" db="EMBL/GenBank/DDBJ databases">
        <authorList>
            <person name="Cooper E.A."/>
            <person name="Brenton Z.W."/>
            <person name="Flinn B.S."/>
            <person name="Jenkins J."/>
            <person name="Shu S."/>
            <person name="Flowers D."/>
            <person name="Luo F."/>
            <person name="Wang Y."/>
            <person name="Xia P."/>
            <person name="Barry K."/>
            <person name="Daum C."/>
            <person name="Lipzen A."/>
            <person name="Yoshinaga Y."/>
            <person name="Schmutz J."/>
            <person name="Saski C."/>
            <person name="Vermerris W."/>
            <person name="Kresovich S."/>
        </authorList>
    </citation>
    <scope>NUCLEOTIDE SEQUENCE</scope>
</reference>
<keyword evidence="7" id="KW-0052">Apoplast</keyword>
<comment type="subcellular location">
    <subcellularLocation>
        <location evidence="7">Secreted</location>
        <location evidence="7">Cell wall</location>
    </subcellularLocation>
    <subcellularLocation>
        <location evidence="7">Secreted</location>
        <location evidence="7">Extracellular space</location>
        <location evidence="7">Apoplast</location>
    </subcellularLocation>
</comment>
<comment type="PTM">
    <text evidence="7">Contains at least one intrachain disulfide bond essential for its enzymatic activity.</text>
</comment>
<gene>
    <name evidence="10" type="ORF">BDA96_07G089000</name>
</gene>
<dbReference type="InterPro" id="IPR013320">
    <property type="entry name" value="ConA-like_dom_sf"/>
</dbReference>
<dbReference type="GO" id="GO:0010411">
    <property type="term" value="P:xyloglucan metabolic process"/>
    <property type="evidence" value="ECO:0007669"/>
    <property type="project" value="InterPro"/>
</dbReference>
<keyword evidence="7" id="KW-0134">Cell wall</keyword>
<dbReference type="Proteomes" id="UP000807115">
    <property type="component" value="Chromosome 7"/>
</dbReference>
<dbReference type="GO" id="GO:0004553">
    <property type="term" value="F:hydrolase activity, hydrolyzing O-glycosyl compounds"/>
    <property type="evidence" value="ECO:0007669"/>
    <property type="project" value="InterPro"/>
</dbReference>
<reference evidence="10" key="1">
    <citation type="journal article" date="2019" name="BMC Genomics">
        <title>A new reference genome for Sorghum bicolor reveals high levels of sequence similarity between sweet and grain genotypes: implications for the genetics of sugar metabolism.</title>
        <authorList>
            <person name="Cooper E.A."/>
            <person name="Brenton Z.W."/>
            <person name="Flinn B.S."/>
            <person name="Jenkins J."/>
            <person name="Shu S."/>
            <person name="Flowers D."/>
            <person name="Luo F."/>
            <person name="Wang Y."/>
            <person name="Xia P."/>
            <person name="Barry K."/>
            <person name="Daum C."/>
            <person name="Lipzen A."/>
            <person name="Yoshinaga Y."/>
            <person name="Schmutz J."/>
            <person name="Saski C."/>
            <person name="Vermerris W."/>
            <person name="Kresovich S."/>
        </authorList>
    </citation>
    <scope>NUCLEOTIDE SEQUENCE</scope>
</reference>
<evidence type="ECO:0000256" key="2">
    <source>
        <dbReference type="ARBA" id="ARBA00022801"/>
    </source>
</evidence>
<evidence type="ECO:0000256" key="5">
    <source>
        <dbReference type="PIRSR" id="PIRSR005604-1"/>
    </source>
</evidence>
<dbReference type="PROSITE" id="PS51762">
    <property type="entry name" value="GH16_2"/>
    <property type="match status" value="1"/>
</dbReference>
<dbReference type="GO" id="GO:0042546">
    <property type="term" value="P:cell wall biogenesis"/>
    <property type="evidence" value="ECO:0007669"/>
    <property type="project" value="InterPro"/>
</dbReference>
<dbReference type="GO" id="GO:0071555">
    <property type="term" value="P:cell wall organization"/>
    <property type="evidence" value="ECO:0007669"/>
    <property type="project" value="UniProtKB-KW"/>
</dbReference>
<keyword evidence="1 7" id="KW-0808">Transferase</keyword>
<dbReference type="SUPFAM" id="SSF49899">
    <property type="entry name" value="Concanavalin A-like lectins/glucanases"/>
    <property type="match status" value="1"/>
</dbReference>
<dbReference type="AlphaFoldDB" id="A0A921U987"/>
<feature type="transmembrane region" description="Helical" evidence="8">
    <location>
        <begin position="12"/>
        <end position="33"/>
    </location>
</feature>
<protein>
    <recommendedName>
        <fullName evidence="7">Xyloglucan endotransglucosylase/hydrolase</fullName>
        <ecNumber evidence="7">2.4.1.207</ecNumber>
    </recommendedName>
</protein>
<dbReference type="InterPro" id="IPR010713">
    <property type="entry name" value="XET_C"/>
</dbReference>
<evidence type="ECO:0000256" key="4">
    <source>
        <dbReference type="ARBA" id="ARBA00023295"/>
    </source>
</evidence>
<evidence type="ECO:0000256" key="6">
    <source>
        <dbReference type="PIRSR" id="PIRSR005604-2"/>
    </source>
</evidence>
<accession>A0A921U987</accession>
<evidence type="ECO:0000256" key="1">
    <source>
        <dbReference type="ARBA" id="ARBA00022679"/>
    </source>
</evidence>
<keyword evidence="7" id="KW-0961">Cell wall biogenesis/degradation</keyword>
<evidence type="ECO:0000259" key="9">
    <source>
        <dbReference type="PROSITE" id="PS51762"/>
    </source>
</evidence>
<dbReference type="InterPro" id="IPR044791">
    <property type="entry name" value="Beta-glucanase/XTH"/>
</dbReference>
<dbReference type="GO" id="GO:0048046">
    <property type="term" value="C:apoplast"/>
    <property type="evidence" value="ECO:0007669"/>
    <property type="project" value="UniProtKB-SubCell"/>
</dbReference>
<keyword evidence="8" id="KW-1133">Transmembrane helix</keyword>
<feature type="domain" description="GH16" evidence="9">
    <location>
        <begin position="22"/>
        <end position="279"/>
    </location>
</feature>
<dbReference type="InterPro" id="IPR000757">
    <property type="entry name" value="Beta-glucanase-like"/>
</dbReference>
<comment type="similarity">
    <text evidence="7">Belongs to the glycosyl hydrolase 16 family.</text>
</comment>
<keyword evidence="8" id="KW-0472">Membrane</keyword>
<dbReference type="GO" id="GO:0016762">
    <property type="term" value="F:xyloglucan:xyloglucosyl transferase activity"/>
    <property type="evidence" value="ECO:0007669"/>
    <property type="project" value="UniProtKB-EC"/>
</dbReference>
<evidence type="ECO:0000256" key="8">
    <source>
        <dbReference type="SAM" id="Phobius"/>
    </source>
</evidence>
<keyword evidence="4 7" id="KW-0326">Glycosidase</keyword>
<sequence length="346" mass="39198">MALSSSSCKHRMVVMAFITLAMAYSTAVVALLYDDIEISWGQDCYFYMDGDTDTDTLALGLDHTSGSGFSSKDAYLYGRFDMDIKLVSNNSAGTVATFYVSTSPPQHVSVVPGVVTAVTIHAVVRPQTYVSLLVSLNKYSHVSSRMNGMALQLTPDDVPWEYHDEVDMEFLGNATGEPYTLHTNVYLNGVGSREQQFHLWFDPAEDFHTYSIEWNPKYIIFLVDGTPIRVYKNDRARGVPFPTWQRMRVQGSLWNADEWATQGGRVKTDWTQAPFYAYYRNFRVTPCVPSPGVAWCGDEPAQSTWFDRRLDSAALRKVQEENMVYDYCEDQKRFKDKGLPVECTKA</sequence>
<dbReference type="Pfam" id="PF06955">
    <property type="entry name" value="XET_C"/>
    <property type="match status" value="1"/>
</dbReference>
<evidence type="ECO:0000313" key="10">
    <source>
        <dbReference type="EMBL" id="KAG0523033.1"/>
    </source>
</evidence>
<evidence type="ECO:0000256" key="7">
    <source>
        <dbReference type="RuleBase" id="RU361120"/>
    </source>
</evidence>
<keyword evidence="2 7" id="KW-0378">Hydrolase</keyword>
<feature type="glycosylation site" description="N-linked (GlcNAc...) asparagine" evidence="6">
    <location>
        <position position="173"/>
    </location>
</feature>